<accession>A0A820AS94</accession>
<keyword evidence="1" id="KW-0472">Membrane</keyword>
<dbReference type="Proteomes" id="UP000663864">
    <property type="component" value="Unassembled WGS sequence"/>
</dbReference>
<keyword evidence="1" id="KW-1133">Transmembrane helix</keyword>
<sequence>MLNSTLSSTEDSIKENIRSAPQLAHHASYSRHLFSKHERVYSNEKSRIIIHANIGSPKNNHYLNENKFIDSNRDLHSISTILTARHRQDKANNSDVISNSPEEIQSATHSFNVNSGSQRHRPFSISFIINDSSLVVNQNKTAKKKELWSNTKDFHKDSKRKKKKKRRCPGGYPCSCLCLLACLLIAFLLCIAIAAILLAILFKPNTTTSTSTTDVTTTTVTSSTSTTQTTIVSTSSASSSTTIMTSVSSSTTTIVTSSTSTITTSSVSTIAMTTTISLTTTSCTTPSSTILYYNSAPTSYTQQTYNYIASSTGTAVLEFGFHSIGSNKDGYLDDVSIVDTNASNSEMLMNGDFENGTLVGWQMICGSNCVSLSGTLSMASCNA</sequence>
<evidence type="ECO:0000313" key="3">
    <source>
        <dbReference type="EMBL" id="CAF4194138.1"/>
    </source>
</evidence>
<evidence type="ECO:0000313" key="4">
    <source>
        <dbReference type="Proteomes" id="UP000663836"/>
    </source>
</evidence>
<name>A0A820AS94_9BILA</name>
<feature type="non-terminal residue" evidence="3">
    <location>
        <position position="1"/>
    </location>
</feature>
<keyword evidence="1" id="KW-0812">Transmembrane</keyword>
<evidence type="ECO:0000313" key="2">
    <source>
        <dbReference type="EMBL" id="CAF1512111.1"/>
    </source>
</evidence>
<protein>
    <submittedName>
        <fullName evidence="3">Uncharacterized protein</fullName>
    </submittedName>
</protein>
<dbReference type="EMBL" id="CAJNOT010007854">
    <property type="protein sequence ID" value="CAF1512111.1"/>
    <property type="molecule type" value="Genomic_DNA"/>
</dbReference>
<feature type="transmembrane region" description="Helical" evidence="1">
    <location>
        <begin position="170"/>
        <end position="202"/>
    </location>
</feature>
<evidence type="ECO:0000256" key="1">
    <source>
        <dbReference type="SAM" id="Phobius"/>
    </source>
</evidence>
<gene>
    <name evidence="3" type="ORF">JBS370_LOCUS36180</name>
    <name evidence="2" type="ORF">ZHD862_LOCUS37970</name>
</gene>
<dbReference type="EMBL" id="CAJOBD010013804">
    <property type="protein sequence ID" value="CAF4194138.1"/>
    <property type="molecule type" value="Genomic_DNA"/>
</dbReference>
<comment type="caution">
    <text evidence="3">The sequence shown here is derived from an EMBL/GenBank/DDBJ whole genome shotgun (WGS) entry which is preliminary data.</text>
</comment>
<proteinExistence type="predicted"/>
<dbReference type="Proteomes" id="UP000663836">
    <property type="component" value="Unassembled WGS sequence"/>
</dbReference>
<dbReference type="AlphaFoldDB" id="A0A820AS94"/>
<reference evidence="3" key="1">
    <citation type="submission" date="2021-02" db="EMBL/GenBank/DDBJ databases">
        <authorList>
            <person name="Nowell W R."/>
        </authorList>
    </citation>
    <scope>NUCLEOTIDE SEQUENCE</scope>
</reference>
<organism evidence="3 4">
    <name type="scientific">Rotaria sordida</name>
    <dbReference type="NCBI Taxonomy" id="392033"/>
    <lineage>
        <taxon>Eukaryota</taxon>
        <taxon>Metazoa</taxon>
        <taxon>Spiralia</taxon>
        <taxon>Gnathifera</taxon>
        <taxon>Rotifera</taxon>
        <taxon>Eurotatoria</taxon>
        <taxon>Bdelloidea</taxon>
        <taxon>Philodinida</taxon>
        <taxon>Philodinidae</taxon>
        <taxon>Rotaria</taxon>
    </lineage>
</organism>